<dbReference type="RefSeq" id="XP_018074272.1">
    <property type="nucleotide sequence ID" value="XM_018218263.1"/>
</dbReference>
<feature type="transmembrane region" description="Helical" evidence="2">
    <location>
        <begin position="531"/>
        <end position="549"/>
    </location>
</feature>
<dbReference type="GeneID" id="28827989"/>
<dbReference type="EMBL" id="KQ947410">
    <property type="protein sequence ID" value="KUJ19917.1"/>
    <property type="molecule type" value="Genomic_DNA"/>
</dbReference>
<feature type="transmembrane region" description="Helical" evidence="2">
    <location>
        <begin position="110"/>
        <end position="131"/>
    </location>
</feature>
<gene>
    <name evidence="3" type="ORF">LY89DRAFT_716396</name>
</gene>
<name>A0A194XJI4_MOLSC</name>
<evidence type="ECO:0000256" key="1">
    <source>
        <dbReference type="SAM" id="MobiDB-lite"/>
    </source>
</evidence>
<dbReference type="OrthoDB" id="3540210at2759"/>
<protein>
    <submittedName>
        <fullName evidence="3">Uncharacterized protein</fullName>
    </submittedName>
</protein>
<sequence length="678" mass="75743">MSANTTIYSGFWVNLSKGPVLGSTLTLKKDNAVILIAALAIFIQLIGVQSFGIIRLLAHQIRATREPRDGLFHQQQATLRNDGSDISATWVFSRIAYAWRSRSPKSFRKSVTLILIGLLHLIAFGAASVLASHITTTDEEVLITRNPNCGPWKVVNEIGAANQPENIIQSAYVSTTLQSTDKYVQSCLSEPQSLPECTMFKRERLPWTSTTNNSCPFDDLCLGPALYLDTGLIDSRDDLGINSHDSDRVQLRNNLTCVPITTDGYSKQGTSSYSYQDDFSSGNITFNYTALLYGPPDDNDFLYGVEDLTLQNATYLYTNFMDLAVPSHGSEGLVPYYLILRILLLVLHRPQRRPLAPCPQTNQPSTTSADNLIIYYPDKEVSVLACLEQQQICNPSSKNNSCTQFRSIYYSFPDSELEEVLTNDHQMQIANTILNSNVGFDYPMMSTGLLASRFADNGFSLPLASNQWILEVENWFTITLATLQRLMIEFATGPSSSQYSAFIDVEQAEKDPDVRWMCENQIINRGDYTNFRTLSICLIFVLGLLVFVVNQNREAIAGRLGWRRRGWRQRAWWAEGTLRLQRRAFEGVGIEWESEDCDLIPVTESGRMFSALRICEEKVLSPSEKKDTCVITSQGSPEPEDTEPEISKANDTIVQVKSISKSSNEGASGGSNGRPRSI</sequence>
<evidence type="ECO:0000256" key="2">
    <source>
        <dbReference type="SAM" id="Phobius"/>
    </source>
</evidence>
<reference evidence="3 4" key="1">
    <citation type="submission" date="2015-10" db="EMBL/GenBank/DDBJ databases">
        <title>Full genome of DAOMC 229536 Phialocephala scopiformis, a fungal endophyte of spruce producing the potent anti-insectan compound rugulosin.</title>
        <authorList>
            <consortium name="DOE Joint Genome Institute"/>
            <person name="Walker A.K."/>
            <person name="Frasz S.L."/>
            <person name="Seifert K.A."/>
            <person name="Miller J.D."/>
            <person name="Mondo S.J."/>
            <person name="Labutti K."/>
            <person name="Lipzen A."/>
            <person name="Dockter R."/>
            <person name="Kennedy M."/>
            <person name="Grigoriev I.V."/>
            <person name="Spatafora J.W."/>
        </authorList>
    </citation>
    <scope>NUCLEOTIDE SEQUENCE [LARGE SCALE GENOMIC DNA]</scope>
    <source>
        <strain evidence="3 4">CBS 120377</strain>
    </source>
</reference>
<dbReference type="InParanoid" id="A0A194XJI4"/>
<dbReference type="KEGG" id="psco:LY89DRAFT_716396"/>
<keyword evidence="2" id="KW-0812">Transmembrane</keyword>
<dbReference type="Proteomes" id="UP000070700">
    <property type="component" value="Unassembled WGS sequence"/>
</dbReference>
<proteinExistence type="predicted"/>
<evidence type="ECO:0000313" key="3">
    <source>
        <dbReference type="EMBL" id="KUJ19917.1"/>
    </source>
</evidence>
<keyword evidence="2" id="KW-1133">Transmembrane helix</keyword>
<evidence type="ECO:0000313" key="4">
    <source>
        <dbReference type="Proteomes" id="UP000070700"/>
    </source>
</evidence>
<dbReference type="AlphaFoldDB" id="A0A194XJI4"/>
<feature type="transmembrane region" description="Helical" evidence="2">
    <location>
        <begin position="32"/>
        <end position="58"/>
    </location>
</feature>
<feature type="compositionally biased region" description="Polar residues" evidence="1">
    <location>
        <begin position="649"/>
        <end position="659"/>
    </location>
</feature>
<organism evidence="3 4">
    <name type="scientific">Mollisia scopiformis</name>
    <name type="common">Conifer needle endophyte fungus</name>
    <name type="synonym">Phialocephala scopiformis</name>
    <dbReference type="NCBI Taxonomy" id="149040"/>
    <lineage>
        <taxon>Eukaryota</taxon>
        <taxon>Fungi</taxon>
        <taxon>Dikarya</taxon>
        <taxon>Ascomycota</taxon>
        <taxon>Pezizomycotina</taxon>
        <taxon>Leotiomycetes</taxon>
        <taxon>Helotiales</taxon>
        <taxon>Mollisiaceae</taxon>
        <taxon>Mollisia</taxon>
    </lineage>
</organism>
<keyword evidence="2" id="KW-0472">Membrane</keyword>
<feature type="region of interest" description="Disordered" evidence="1">
    <location>
        <begin position="626"/>
        <end position="678"/>
    </location>
</feature>
<keyword evidence="4" id="KW-1185">Reference proteome</keyword>
<accession>A0A194XJI4</accession>